<keyword evidence="1" id="KW-0378">Hydrolase</keyword>
<dbReference type="EMBL" id="LITU01000050">
    <property type="protein sequence ID" value="KOY16845.1"/>
    <property type="molecule type" value="Genomic_DNA"/>
</dbReference>
<dbReference type="InterPro" id="IPR051540">
    <property type="entry name" value="S-2-haloacid_dehalogenase"/>
</dbReference>
<name>A0A0N0C574_9BACL</name>
<accession>A0A0N0C574</accession>
<dbReference type="SFLD" id="SFLDG01129">
    <property type="entry name" value="C1.5:_HAD__Beta-PGM__Phosphata"/>
    <property type="match status" value="1"/>
</dbReference>
<dbReference type="Proteomes" id="UP000037688">
    <property type="component" value="Unassembled WGS sequence"/>
</dbReference>
<sequence>MKAIFLDFYGTVVHEDDDILPVIYKQVQATAQVECTTDEIGAYWWKAFSTLFYASHGSQFTTQRMLNVQSLAETLLHFKSDLQAESLNQEQLAHWRNPGIFADSIPFLHSLEVPVYILSNIDTDDVKAAMKAHNIEVTGVITSEDVRSYKPRSEMFDEAIKRYGLQRDEVIHIGDSLISDVQGAQNAGIKAIWLNRKGKLKPQQITPDYECKDLGEVVHMLEAWI</sequence>
<gene>
    <name evidence="2" type="ORF">AMS66_08185</name>
</gene>
<dbReference type="GO" id="GO:0016787">
    <property type="term" value="F:hydrolase activity"/>
    <property type="evidence" value="ECO:0007669"/>
    <property type="project" value="UniProtKB-KW"/>
</dbReference>
<dbReference type="SUPFAM" id="SSF56784">
    <property type="entry name" value="HAD-like"/>
    <property type="match status" value="1"/>
</dbReference>
<keyword evidence="3" id="KW-1185">Reference proteome</keyword>
<dbReference type="InterPro" id="IPR036412">
    <property type="entry name" value="HAD-like_sf"/>
</dbReference>
<evidence type="ECO:0000313" key="2">
    <source>
        <dbReference type="EMBL" id="KOY16845.1"/>
    </source>
</evidence>
<dbReference type="InterPro" id="IPR023198">
    <property type="entry name" value="PGP-like_dom2"/>
</dbReference>
<dbReference type="OrthoDB" id="264363at2"/>
<dbReference type="SFLD" id="SFLDS00003">
    <property type="entry name" value="Haloacid_Dehalogenase"/>
    <property type="match status" value="1"/>
</dbReference>
<dbReference type="Gene3D" id="3.40.50.1000">
    <property type="entry name" value="HAD superfamily/HAD-like"/>
    <property type="match status" value="1"/>
</dbReference>
<dbReference type="InterPro" id="IPR006439">
    <property type="entry name" value="HAD-SF_hydro_IA"/>
</dbReference>
<proteinExistence type="predicted"/>
<dbReference type="InterPro" id="IPR023214">
    <property type="entry name" value="HAD_sf"/>
</dbReference>
<comment type="caution">
    <text evidence="2">The sequence shown here is derived from an EMBL/GenBank/DDBJ whole genome shotgun (WGS) entry which is preliminary data.</text>
</comment>
<dbReference type="PANTHER" id="PTHR43316:SF3">
    <property type="entry name" value="HALOACID DEHALOGENASE, TYPE II (AFU_ORTHOLOGUE AFUA_2G07750)-RELATED"/>
    <property type="match status" value="1"/>
</dbReference>
<dbReference type="PRINTS" id="PR00413">
    <property type="entry name" value="HADHALOGNASE"/>
</dbReference>
<evidence type="ECO:0000313" key="3">
    <source>
        <dbReference type="Proteomes" id="UP000037688"/>
    </source>
</evidence>
<dbReference type="RefSeq" id="WP_053780326.1">
    <property type="nucleotide sequence ID" value="NZ_LITU01000050.1"/>
</dbReference>
<dbReference type="PANTHER" id="PTHR43316">
    <property type="entry name" value="HYDROLASE, HALOACID DELAHOGENASE-RELATED"/>
    <property type="match status" value="1"/>
</dbReference>
<reference evidence="2 3" key="1">
    <citation type="submission" date="2015-08" db="EMBL/GenBank/DDBJ databases">
        <title>Draft genome sequence of cellulolytic and xylanolytic Paenibacillus sp. A59, isolated from a decaying forest soil from Patagonia, Argentina.</title>
        <authorList>
            <person name="Ghio S."/>
            <person name="Caceres A.M."/>
            <person name="Talia P."/>
            <person name="Grasso D."/>
            <person name="Campos E."/>
        </authorList>
    </citation>
    <scope>NUCLEOTIDE SEQUENCE [LARGE SCALE GENOMIC DNA]</scope>
    <source>
        <strain evidence="2 3">A59</strain>
    </source>
</reference>
<dbReference type="NCBIfam" id="TIGR01549">
    <property type="entry name" value="HAD-SF-IA-v1"/>
    <property type="match status" value="1"/>
</dbReference>
<organism evidence="2 3">
    <name type="scientific">Paenibacillus xylanivorans</name>
    <dbReference type="NCBI Taxonomy" id="1705561"/>
    <lineage>
        <taxon>Bacteria</taxon>
        <taxon>Bacillati</taxon>
        <taxon>Bacillota</taxon>
        <taxon>Bacilli</taxon>
        <taxon>Bacillales</taxon>
        <taxon>Paenibacillaceae</taxon>
        <taxon>Paenibacillus</taxon>
    </lineage>
</organism>
<dbReference type="Pfam" id="PF00702">
    <property type="entry name" value="Hydrolase"/>
    <property type="match status" value="1"/>
</dbReference>
<dbReference type="AlphaFoldDB" id="A0A0N0C574"/>
<dbReference type="Gene3D" id="1.10.150.240">
    <property type="entry name" value="Putative phosphatase, domain 2"/>
    <property type="match status" value="1"/>
</dbReference>
<protein>
    <submittedName>
        <fullName evidence="2">Haloacid dehalogenase</fullName>
    </submittedName>
</protein>
<evidence type="ECO:0000256" key="1">
    <source>
        <dbReference type="ARBA" id="ARBA00022801"/>
    </source>
</evidence>
<dbReference type="PATRIC" id="fig|1705561.3.peg.1468"/>